<dbReference type="Proteomes" id="UP001372526">
    <property type="component" value="Unassembled WGS sequence"/>
</dbReference>
<comment type="caution">
    <text evidence="1">The sequence shown here is derived from an EMBL/GenBank/DDBJ whole genome shotgun (WGS) entry which is preliminary data.</text>
</comment>
<evidence type="ECO:0000313" key="2">
    <source>
        <dbReference type="Proteomes" id="UP001372526"/>
    </source>
</evidence>
<evidence type="ECO:0000313" key="1">
    <source>
        <dbReference type="EMBL" id="MEI4802277.1"/>
    </source>
</evidence>
<keyword evidence="2" id="KW-1185">Reference proteome</keyword>
<dbReference type="RefSeq" id="WP_336472838.1">
    <property type="nucleotide sequence ID" value="NZ_JBAWSX010000007.1"/>
</dbReference>
<organism evidence="1 2">
    <name type="scientific">Bacillus bruguierae</name>
    <dbReference type="NCBI Taxonomy" id="3127667"/>
    <lineage>
        <taxon>Bacteria</taxon>
        <taxon>Bacillati</taxon>
        <taxon>Bacillota</taxon>
        <taxon>Bacilli</taxon>
        <taxon>Bacillales</taxon>
        <taxon>Bacillaceae</taxon>
        <taxon>Bacillus</taxon>
    </lineage>
</organism>
<reference evidence="1 2" key="1">
    <citation type="submission" date="2024-01" db="EMBL/GenBank/DDBJ databases">
        <title>Seven novel Bacillus-like species.</title>
        <authorList>
            <person name="Liu G."/>
        </authorList>
    </citation>
    <scope>NUCLEOTIDE SEQUENCE [LARGE SCALE GENOMIC DNA]</scope>
    <source>
        <strain evidence="1 2">FJAT-51639</strain>
    </source>
</reference>
<accession>A0ABU8FHX1</accession>
<name>A0ABU8FHX1_9BACI</name>
<proteinExistence type="predicted"/>
<dbReference type="EMBL" id="JBAWSX010000007">
    <property type="protein sequence ID" value="MEI4802277.1"/>
    <property type="molecule type" value="Genomic_DNA"/>
</dbReference>
<sequence>MSLFKSWQKLARVIREQLDCFFYEKLMPALEEILFSSQFANYIEFYTKKGVKEYIESEEFQNIICLILKECNVSPFKEIAQQLLGKEVEITVTVGILTGVISQVGDDFLTLQESAGSIILLPFTSILSIREL</sequence>
<gene>
    <name evidence="1" type="ORF">WAZ07_13275</name>
</gene>
<protein>
    <submittedName>
        <fullName evidence="1">DUF2642 domain-containing protein</fullName>
    </submittedName>
</protein>